<dbReference type="Gene3D" id="3.40.630.30">
    <property type="match status" value="1"/>
</dbReference>
<keyword evidence="3" id="KW-0808">Transferase</keyword>
<dbReference type="PANTHER" id="PTHR43305:SF1">
    <property type="entry name" value="FAMILY N-ACETYLTRANSFERASE, PUTATIVE (AFU_ORTHOLOGUE AFUA_2G01380)-RELATED"/>
    <property type="match status" value="1"/>
</dbReference>
<feature type="domain" description="N-acetyltransferase" evidence="1">
    <location>
        <begin position="2"/>
        <end position="154"/>
    </location>
</feature>
<evidence type="ECO:0000313" key="3">
    <source>
        <dbReference type="EMBL" id="CUJ04039.1"/>
    </source>
</evidence>
<dbReference type="PROSITE" id="PS51186">
    <property type="entry name" value="GNAT"/>
    <property type="match status" value="1"/>
</dbReference>
<evidence type="ECO:0000313" key="4">
    <source>
        <dbReference type="Proteomes" id="UP000053096"/>
    </source>
</evidence>
<dbReference type="CDD" id="cd04301">
    <property type="entry name" value="NAT_SF"/>
    <property type="match status" value="1"/>
</dbReference>
<protein>
    <submittedName>
        <fullName evidence="2 3">Acetyltransferase</fullName>
        <ecNumber evidence="3">2.3.1.-</ecNumber>
    </submittedName>
</protein>
<dbReference type="EC" id="2.3.1.-" evidence="3"/>
<dbReference type="KEGG" id="bpdz:BBN53_09715"/>
<reference evidence="2 5" key="2">
    <citation type="submission" date="2016-07" db="EMBL/GenBank/DDBJ databases">
        <title>Complete genome sequences of Bordetella pseudohinzii.</title>
        <authorList>
            <person name="Spilker T."/>
            <person name="Darrah R."/>
            <person name="LiPuma J.J."/>
        </authorList>
    </citation>
    <scope>NUCLEOTIDE SEQUENCE [LARGE SCALE GENOMIC DNA]</scope>
    <source>
        <strain evidence="2 5">HI4681</strain>
    </source>
</reference>
<dbReference type="GO" id="GO:0016747">
    <property type="term" value="F:acyltransferase activity, transferring groups other than amino-acyl groups"/>
    <property type="evidence" value="ECO:0007669"/>
    <property type="project" value="InterPro"/>
</dbReference>
<dbReference type="Pfam" id="PF00583">
    <property type="entry name" value="Acetyltransf_1"/>
    <property type="match status" value="1"/>
</dbReference>
<dbReference type="InterPro" id="IPR016181">
    <property type="entry name" value="Acyl_CoA_acyltransferase"/>
</dbReference>
<dbReference type="PANTHER" id="PTHR43305">
    <property type="entry name" value="FAMILY N-ACETYLTRANSFERASE, PUTATIVE (AFU_ORTHOLOGUE AFUA_2G01380)-RELATED"/>
    <property type="match status" value="1"/>
</dbReference>
<dbReference type="EMBL" id="CYTV01000011">
    <property type="protein sequence ID" value="CUJ04039.1"/>
    <property type="molecule type" value="Genomic_DNA"/>
</dbReference>
<name>A0A0J6BU62_9BORD</name>
<dbReference type="SUPFAM" id="SSF55729">
    <property type="entry name" value="Acyl-CoA N-acyltransferases (Nat)"/>
    <property type="match status" value="1"/>
</dbReference>
<proteinExistence type="predicted"/>
<dbReference type="Proteomes" id="UP000092950">
    <property type="component" value="Chromosome"/>
</dbReference>
<reference evidence="3 4" key="1">
    <citation type="submission" date="2015-09" db="EMBL/GenBank/DDBJ databases">
        <authorList>
            <person name="Jackson K.R."/>
            <person name="Lunt B.L."/>
            <person name="Fisher J.N.B."/>
            <person name="Gardner A.V."/>
            <person name="Bailey M.E."/>
            <person name="Deus L.M."/>
            <person name="Earl A.S."/>
            <person name="Gibby P.D."/>
            <person name="Hartmann K.A."/>
            <person name="Liu J.E."/>
            <person name="Manci A.M."/>
            <person name="Nielsen D.A."/>
            <person name="Solomon M.B."/>
            <person name="Breakwell D.P."/>
            <person name="Burnett S.H."/>
            <person name="Grose J.H."/>
        </authorList>
    </citation>
    <scope>NUCLEOTIDE SEQUENCE [LARGE SCALE GENOMIC DNA]</scope>
    <source>
        <strain evidence="3 4">2789STDY5608636</strain>
    </source>
</reference>
<dbReference type="EMBL" id="CP016440">
    <property type="protein sequence ID" value="ANY16150.1"/>
    <property type="molecule type" value="Genomic_DNA"/>
</dbReference>
<gene>
    <name evidence="3" type="primary">ysnE_2</name>
    <name evidence="2" type="ORF">BBN53_09715</name>
    <name evidence="3" type="ORF">ERS370011_03450</name>
</gene>
<keyword evidence="3" id="KW-0012">Acyltransferase</keyword>
<accession>A0A0J6BU62</accession>
<evidence type="ECO:0000313" key="5">
    <source>
        <dbReference type="Proteomes" id="UP000092950"/>
    </source>
</evidence>
<accession>A0A0M7H3G1</accession>
<sequence length="154" mass="17505">MFQIQAARFPQDRDALIGIIREYIGSTRVSLDFQNYEEELDGLPGKYAAPRGLMLLAWKDDGVVGCGGFREVDARSCEMKRVYVRPEARGRQLGRQLMERILQEAKAAGYARICLDVLPEFLAARYLYESLGFRDTEPVTRNPVPGTRFLGRDL</sequence>
<organism evidence="3 4">
    <name type="scientific">Bordetella pseudohinzii</name>
    <dbReference type="NCBI Taxonomy" id="1331258"/>
    <lineage>
        <taxon>Bacteria</taxon>
        <taxon>Pseudomonadati</taxon>
        <taxon>Pseudomonadota</taxon>
        <taxon>Betaproteobacteria</taxon>
        <taxon>Burkholderiales</taxon>
        <taxon>Alcaligenaceae</taxon>
        <taxon>Bordetella</taxon>
    </lineage>
</organism>
<evidence type="ECO:0000259" key="1">
    <source>
        <dbReference type="PROSITE" id="PS51186"/>
    </source>
</evidence>
<dbReference type="AlphaFoldDB" id="A0A0J6BU62"/>
<dbReference type="Proteomes" id="UP000053096">
    <property type="component" value="Unassembled WGS sequence"/>
</dbReference>
<evidence type="ECO:0000313" key="2">
    <source>
        <dbReference type="EMBL" id="ANY16150.1"/>
    </source>
</evidence>
<dbReference type="OrthoDB" id="70840at2"/>
<keyword evidence="5" id="KW-1185">Reference proteome</keyword>
<dbReference type="InterPro" id="IPR052777">
    <property type="entry name" value="Acetyltransferase_Enz"/>
</dbReference>
<dbReference type="RefSeq" id="WP_043208224.1">
    <property type="nucleotide sequence ID" value="NZ_CAJGUP010000112.1"/>
</dbReference>
<dbReference type="InterPro" id="IPR000182">
    <property type="entry name" value="GNAT_dom"/>
</dbReference>